<evidence type="ECO:0000256" key="3">
    <source>
        <dbReference type="ARBA" id="ARBA00022475"/>
    </source>
</evidence>
<dbReference type="GO" id="GO:0015871">
    <property type="term" value="P:choline transport"/>
    <property type="evidence" value="ECO:0007669"/>
    <property type="project" value="TreeGrafter"/>
</dbReference>
<sequence length="294" mass="32624">MHMNLLRKLTIISAVALMLTSCGGSKKKNSEKGAQKKITIAMVNWSECIADTHLAKVALEAHGYKVDLVNADVAPVFAAVAKGDANVFMEVWGPITHKPYLDKFGDKIEKLGTIYKDGRLGLVVPDYVTIDSINQLNEYKDKFDGKIIGINPGAGIMKITQNVIKDYNLDYELVTSSEAGMLASLKKAYDKKEWVVVTGWKPHTMFAKWKLKILKDPKKVMGNAESISTYATKGWAAKNPEAATFFSNFKMNDDLLGSLMLAVEAAPGKEDQAAQKWYEDHKELVDGWFKKQAN</sequence>
<dbReference type="Gene3D" id="3.40.190.100">
    <property type="entry name" value="Glycine betaine-binding periplasmic protein, domain 2"/>
    <property type="match status" value="1"/>
</dbReference>
<evidence type="ECO:0000256" key="2">
    <source>
        <dbReference type="ARBA" id="ARBA00022448"/>
    </source>
</evidence>
<dbReference type="SUPFAM" id="SSF53850">
    <property type="entry name" value="Periplasmic binding protein-like II"/>
    <property type="match status" value="1"/>
</dbReference>
<dbReference type="GO" id="GO:0031460">
    <property type="term" value="P:glycine betaine transport"/>
    <property type="evidence" value="ECO:0007669"/>
    <property type="project" value="TreeGrafter"/>
</dbReference>
<evidence type="ECO:0000313" key="6">
    <source>
        <dbReference type="EMBL" id="GET34450.1"/>
    </source>
</evidence>
<dbReference type="Pfam" id="PF04069">
    <property type="entry name" value="OpuAC"/>
    <property type="match status" value="1"/>
</dbReference>
<dbReference type="InterPro" id="IPR007210">
    <property type="entry name" value="ABC_Gly_betaine_transp_sub-bd"/>
</dbReference>
<dbReference type="Proteomes" id="UP000391834">
    <property type="component" value="Unassembled WGS sequence"/>
</dbReference>
<evidence type="ECO:0000256" key="4">
    <source>
        <dbReference type="ARBA" id="ARBA00023136"/>
    </source>
</evidence>
<feature type="domain" description="ABC-type glycine betaine transport system substrate-binding" evidence="5">
    <location>
        <begin position="36"/>
        <end position="279"/>
    </location>
</feature>
<dbReference type="PANTHER" id="PTHR47737:SF1">
    <property type="entry name" value="GLYCINE BETAINE_PROLINE BETAINE TRANSPORT SYSTEM PERMEASE PROTEIN PROW"/>
    <property type="match status" value="1"/>
</dbReference>
<comment type="subcellular location">
    <subcellularLocation>
        <location evidence="1">Cell membrane</location>
    </subcellularLocation>
</comment>
<evidence type="ECO:0000256" key="1">
    <source>
        <dbReference type="ARBA" id="ARBA00004236"/>
    </source>
</evidence>
<organism evidence="6 7">
    <name type="scientific">Prolixibacter bellariivorans</name>
    <dbReference type="NCBI Taxonomy" id="314319"/>
    <lineage>
        <taxon>Bacteria</taxon>
        <taxon>Pseudomonadati</taxon>
        <taxon>Bacteroidota</taxon>
        <taxon>Bacteroidia</taxon>
        <taxon>Marinilabiliales</taxon>
        <taxon>Prolixibacteraceae</taxon>
        <taxon>Prolixibacter</taxon>
    </lineage>
</organism>
<dbReference type="CDD" id="cd13639">
    <property type="entry name" value="PBP2_OpuAC_like"/>
    <property type="match status" value="1"/>
</dbReference>
<proteinExistence type="predicted"/>
<protein>
    <submittedName>
        <fullName evidence="6">Glycine/betaine ABC transporter</fullName>
    </submittedName>
</protein>
<name>A0A5M4B2U4_9BACT</name>
<dbReference type="GO" id="GO:0015226">
    <property type="term" value="F:carnitine transmembrane transporter activity"/>
    <property type="evidence" value="ECO:0007669"/>
    <property type="project" value="TreeGrafter"/>
</dbReference>
<keyword evidence="7" id="KW-1185">Reference proteome</keyword>
<comment type="caution">
    <text evidence="6">The sequence shown here is derived from an EMBL/GenBank/DDBJ whole genome shotgun (WGS) entry which is preliminary data.</text>
</comment>
<gene>
    <name evidence="6" type="ORF">PbJCM13498_33130</name>
</gene>
<dbReference type="EMBL" id="BLAX01000001">
    <property type="protein sequence ID" value="GET34450.1"/>
    <property type="molecule type" value="Genomic_DNA"/>
</dbReference>
<accession>A0A5M4B2U4</accession>
<dbReference type="PROSITE" id="PS51257">
    <property type="entry name" value="PROKAR_LIPOPROTEIN"/>
    <property type="match status" value="1"/>
</dbReference>
<dbReference type="GO" id="GO:0005275">
    <property type="term" value="F:amine transmembrane transporter activity"/>
    <property type="evidence" value="ECO:0007669"/>
    <property type="project" value="TreeGrafter"/>
</dbReference>
<keyword evidence="3" id="KW-1003">Cell membrane</keyword>
<evidence type="ECO:0000313" key="7">
    <source>
        <dbReference type="Proteomes" id="UP000391834"/>
    </source>
</evidence>
<reference evidence="6 7" key="1">
    <citation type="submission" date="2019-10" db="EMBL/GenBank/DDBJ databases">
        <title>Prolixibacter strains distinguished by the presence of nitrate reductase genes were adept at nitrate-dependent anaerobic corrosion of metallic iron and carbon steel.</title>
        <authorList>
            <person name="Iino T."/>
            <person name="Shono N."/>
            <person name="Ito K."/>
            <person name="Nakamura R."/>
            <person name="Sueoka K."/>
            <person name="Harayama S."/>
            <person name="Ohkuma M."/>
        </authorList>
    </citation>
    <scope>NUCLEOTIDE SEQUENCE [LARGE SCALE GENOMIC DNA]</scope>
    <source>
        <strain evidence="6 7">JCM 13498</strain>
    </source>
</reference>
<keyword evidence="2" id="KW-0813">Transport</keyword>
<dbReference type="AlphaFoldDB" id="A0A5M4B2U4"/>
<evidence type="ECO:0000259" key="5">
    <source>
        <dbReference type="Pfam" id="PF04069"/>
    </source>
</evidence>
<dbReference type="Gene3D" id="3.10.105.10">
    <property type="entry name" value="Dipeptide-binding Protein, Domain 3"/>
    <property type="match status" value="2"/>
</dbReference>
<keyword evidence="4" id="KW-0472">Membrane</keyword>
<dbReference type="PANTHER" id="PTHR47737">
    <property type="entry name" value="GLYCINE BETAINE/PROLINE BETAINE TRANSPORT SYSTEM PERMEASE PROTEIN PROW"/>
    <property type="match status" value="1"/>
</dbReference>
<dbReference type="GO" id="GO:0043190">
    <property type="term" value="C:ATP-binding cassette (ABC) transporter complex"/>
    <property type="evidence" value="ECO:0007669"/>
    <property type="project" value="InterPro"/>
</dbReference>